<dbReference type="CDD" id="cd02233">
    <property type="entry name" value="cupin_HNL-like"/>
    <property type="match status" value="1"/>
</dbReference>
<name>C2EL94_9LACO</name>
<keyword evidence="3" id="KW-1185">Reference proteome</keyword>
<dbReference type="SUPFAM" id="SSF51182">
    <property type="entry name" value="RmlC-like cupins"/>
    <property type="match status" value="1"/>
</dbReference>
<dbReference type="EMBL" id="ACGU01000017">
    <property type="protein sequence ID" value="EEJ72676.1"/>
    <property type="molecule type" value="Genomic_DNA"/>
</dbReference>
<comment type="caution">
    <text evidence="2">The sequence shown here is derived from an EMBL/GenBank/DDBJ whole genome shotgun (WGS) entry which is preliminary data.</text>
</comment>
<dbReference type="Gene3D" id="2.60.120.10">
    <property type="entry name" value="Jelly Rolls"/>
    <property type="match status" value="1"/>
</dbReference>
<evidence type="ECO:0000259" key="1">
    <source>
        <dbReference type="Pfam" id="PF07883"/>
    </source>
</evidence>
<dbReference type="HOGENOM" id="CLU_072993_2_0_9"/>
<dbReference type="eggNOG" id="COG1917">
    <property type="taxonomic scope" value="Bacteria"/>
</dbReference>
<dbReference type="Proteomes" id="UP000005583">
    <property type="component" value="Unassembled WGS sequence"/>
</dbReference>
<sequence length="167" mass="18766">MLASNYRYFSDHNFENKIIAEMKKQQGAIKMAKNEEEVKNSPFGFGEPNTAYAKYFAGNSYLNPLANKANCSISNVSFEPGCINHWHKHTVPQTLVCVAGEGWVQEEGKPAHKMTPGDVYVVAPNTKHWHGAAKDSWFAHLSIMADTNKAKSTWLEPVDEDCYNNLK</sequence>
<dbReference type="PANTHER" id="PTHR43698:SF1">
    <property type="entry name" value="BLL4564 PROTEIN"/>
    <property type="match status" value="1"/>
</dbReference>
<dbReference type="PANTHER" id="PTHR43698">
    <property type="entry name" value="RIBD C-TERMINAL DOMAIN CONTAINING PROTEIN"/>
    <property type="match status" value="1"/>
</dbReference>
<proteinExistence type="predicted"/>
<reference evidence="2 3" key="1">
    <citation type="submission" date="2009-01" db="EMBL/GenBank/DDBJ databases">
        <authorList>
            <person name="Qin X."/>
            <person name="Bachman B."/>
            <person name="Battles P."/>
            <person name="Bell A."/>
            <person name="Bess C."/>
            <person name="Bickham C."/>
            <person name="Chaboub L."/>
            <person name="Chen D."/>
            <person name="Coyle M."/>
            <person name="Deiros D.R."/>
            <person name="Dinh H."/>
            <person name="Forbes L."/>
            <person name="Fowler G."/>
            <person name="Francisco L."/>
            <person name="Fu Q."/>
            <person name="Gubbala S."/>
            <person name="Hale W."/>
            <person name="Han Y."/>
            <person name="Hemphill L."/>
            <person name="Highlander S.K."/>
            <person name="Hirani K."/>
            <person name="Hogues M."/>
            <person name="Jackson L."/>
            <person name="Jakkamsetti A."/>
            <person name="Javaid M."/>
            <person name="Jiang H."/>
            <person name="Korchina V."/>
            <person name="Kovar C."/>
            <person name="Lara F."/>
            <person name="Lee S."/>
            <person name="Mata R."/>
            <person name="Mathew T."/>
            <person name="Moen C."/>
            <person name="Morales K."/>
            <person name="Munidasa M."/>
            <person name="Nazareth L."/>
            <person name="Ngo R."/>
            <person name="Nguyen L."/>
            <person name="Okwuonu G."/>
            <person name="Ongeri F."/>
            <person name="Patil S."/>
            <person name="Petrosino J."/>
            <person name="Pham C."/>
            <person name="Pham P."/>
            <person name="Pu L.-L."/>
            <person name="Puazo M."/>
            <person name="Raj R."/>
            <person name="Reid J."/>
            <person name="Rouhana J."/>
            <person name="Saada N."/>
            <person name="Shang Y."/>
            <person name="Simmons D."/>
            <person name="Thornton R."/>
            <person name="Warren J."/>
            <person name="Weissenberger G."/>
            <person name="Zhang J."/>
            <person name="Zhang L."/>
            <person name="Zhou C."/>
            <person name="Zhu D."/>
            <person name="Muzny D."/>
            <person name="Worley K."/>
            <person name="Gibbs R."/>
        </authorList>
    </citation>
    <scope>NUCLEOTIDE SEQUENCE [LARGE SCALE GENOMIC DNA]</scope>
    <source>
        <strain evidence="2 3">DSM 16047</strain>
    </source>
</reference>
<protein>
    <submittedName>
        <fullName evidence="2">Cupin domain protein</fullName>
    </submittedName>
</protein>
<accession>C2EL94</accession>
<dbReference type="Pfam" id="PF07883">
    <property type="entry name" value="Cupin_2"/>
    <property type="match status" value="1"/>
</dbReference>
<dbReference type="InterPro" id="IPR014710">
    <property type="entry name" value="RmlC-like_jellyroll"/>
</dbReference>
<dbReference type="STRING" id="525365.HMPREF0548_0440"/>
<organism evidence="2 3">
    <name type="scientific">Lactobacillus ultunensis DSM 16047</name>
    <dbReference type="NCBI Taxonomy" id="525365"/>
    <lineage>
        <taxon>Bacteria</taxon>
        <taxon>Bacillati</taxon>
        <taxon>Bacillota</taxon>
        <taxon>Bacilli</taxon>
        <taxon>Lactobacillales</taxon>
        <taxon>Lactobacillaceae</taxon>
        <taxon>Lactobacillus</taxon>
    </lineage>
</organism>
<feature type="domain" description="Cupin type-2" evidence="1">
    <location>
        <begin position="76"/>
        <end position="136"/>
    </location>
</feature>
<evidence type="ECO:0000313" key="3">
    <source>
        <dbReference type="Proteomes" id="UP000005583"/>
    </source>
</evidence>
<gene>
    <name evidence="2" type="ORF">HMPREF0548_0440</name>
</gene>
<dbReference type="InterPro" id="IPR047263">
    <property type="entry name" value="HNL-like_cupin"/>
</dbReference>
<dbReference type="InterPro" id="IPR013096">
    <property type="entry name" value="Cupin_2"/>
</dbReference>
<dbReference type="InterPro" id="IPR011051">
    <property type="entry name" value="RmlC_Cupin_sf"/>
</dbReference>
<dbReference type="AlphaFoldDB" id="C2EL94"/>
<evidence type="ECO:0000313" key="2">
    <source>
        <dbReference type="EMBL" id="EEJ72676.1"/>
    </source>
</evidence>